<sequence>MGLILLGLILLFEIAYAVYCMATKTIHTRLRASVRIAGGVMLVILLLTPAAQWSFRWVLPALLLLLLTGRAAYSLARQRADQALYRPVRILMKAFTMIVLSFIAFAPLIVFPPYTPPRTTGEYAISTETHTFTDEDRLDPFASGGKKRFVNVQFWYPRTDDGSFPLLVFSHGANGIKASNASTFRELASHGYVVCSIDHPHHALYSVSEDGERTFIDQSYLKEVQDANQDGIYTTEQVYGLIQKWMRLRTDDMDFVIDTVLAASQGDGASVYSHIDASRIGVFGHSMGGAASVWVGRERSDVDAVVNLDGPMFSELTYDSASGDFKASGKPYATPLFNLYSDDVWGQLQSNSTYAGNAAADRNAADMRTVHFKGAKHLSFTDLSMVSPLLANLLQGGEAAVDAKACLETENRLILQFFDEVLKGKGRFAPEADYGPELADRNS</sequence>
<comment type="caution">
    <text evidence="5">The sequence shown here is derived from an EMBL/GenBank/DDBJ whole genome shotgun (WGS) entry which is preliminary data.</text>
</comment>
<feature type="transmembrane region" description="Helical" evidence="4">
    <location>
        <begin position="6"/>
        <end position="22"/>
    </location>
</feature>
<feature type="transmembrane region" description="Helical" evidence="4">
    <location>
        <begin position="88"/>
        <end position="110"/>
    </location>
</feature>
<evidence type="ECO:0000313" key="5">
    <source>
        <dbReference type="EMBL" id="MFB9325856.1"/>
    </source>
</evidence>
<dbReference type="Proteomes" id="UP001589747">
    <property type="component" value="Unassembled WGS sequence"/>
</dbReference>
<name>A0ABV5KMM1_9BACL</name>
<gene>
    <name evidence="5" type="ORF">ACFFSY_07935</name>
</gene>
<evidence type="ECO:0000256" key="2">
    <source>
        <dbReference type="ARBA" id="ARBA00022963"/>
    </source>
</evidence>
<dbReference type="Pfam" id="PF03403">
    <property type="entry name" value="PAF-AH_p_II"/>
    <property type="match status" value="1"/>
</dbReference>
<dbReference type="RefSeq" id="WP_377492485.1">
    <property type="nucleotide sequence ID" value="NZ_JBHMDO010000015.1"/>
</dbReference>
<keyword evidence="4" id="KW-1133">Transmembrane helix</keyword>
<proteinExistence type="predicted"/>
<keyword evidence="3" id="KW-0443">Lipid metabolism</keyword>
<feature type="transmembrane region" description="Helical" evidence="4">
    <location>
        <begin position="34"/>
        <end position="51"/>
    </location>
</feature>
<keyword evidence="4" id="KW-0472">Membrane</keyword>
<dbReference type="SUPFAM" id="SSF53474">
    <property type="entry name" value="alpha/beta-Hydrolases"/>
    <property type="match status" value="1"/>
</dbReference>
<keyword evidence="1 5" id="KW-0378">Hydrolase</keyword>
<dbReference type="InterPro" id="IPR029058">
    <property type="entry name" value="AB_hydrolase_fold"/>
</dbReference>
<evidence type="ECO:0000313" key="6">
    <source>
        <dbReference type="Proteomes" id="UP001589747"/>
    </source>
</evidence>
<evidence type="ECO:0000256" key="4">
    <source>
        <dbReference type="SAM" id="Phobius"/>
    </source>
</evidence>
<protein>
    <submittedName>
        <fullName evidence="5">Alpha/beta hydrolase family protein</fullName>
    </submittedName>
</protein>
<feature type="transmembrane region" description="Helical" evidence="4">
    <location>
        <begin position="57"/>
        <end position="76"/>
    </location>
</feature>
<evidence type="ECO:0000256" key="3">
    <source>
        <dbReference type="ARBA" id="ARBA00023098"/>
    </source>
</evidence>
<accession>A0ABV5KMM1</accession>
<keyword evidence="6" id="KW-1185">Reference proteome</keyword>
<keyword evidence="2" id="KW-0442">Lipid degradation</keyword>
<dbReference type="Gene3D" id="3.40.50.1820">
    <property type="entry name" value="alpha/beta hydrolase"/>
    <property type="match status" value="1"/>
</dbReference>
<dbReference type="GO" id="GO:0016787">
    <property type="term" value="F:hydrolase activity"/>
    <property type="evidence" value="ECO:0007669"/>
    <property type="project" value="UniProtKB-KW"/>
</dbReference>
<dbReference type="EMBL" id="JBHMDO010000015">
    <property type="protein sequence ID" value="MFB9325856.1"/>
    <property type="molecule type" value="Genomic_DNA"/>
</dbReference>
<dbReference type="PANTHER" id="PTHR10272">
    <property type="entry name" value="PLATELET-ACTIVATING FACTOR ACETYLHYDROLASE"/>
    <property type="match status" value="1"/>
</dbReference>
<dbReference type="PANTHER" id="PTHR10272:SF0">
    <property type="entry name" value="PLATELET-ACTIVATING FACTOR ACETYLHYDROLASE"/>
    <property type="match status" value="1"/>
</dbReference>
<evidence type="ECO:0000256" key="1">
    <source>
        <dbReference type="ARBA" id="ARBA00022801"/>
    </source>
</evidence>
<organism evidence="5 6">
    <name type="scientific">Paenibacillus aurantiacus</name>
    <dbReference type="NCBI Taxonomy" id="1936118"/>
    <lineage>
        <taxon>Bacteria</taxon>
        <taxon>Bacillati</taxon>
        <taxon>Bacillota</taxon>
        <taxon>Bacilli</taxon>
        <taxon>Bacillales</taxon>
        <taxon>Paenibacillaceae</taxon>
        <taxon>Paenibacillus</taxon>
    </lineage>
</organism>
<reference evidence="5 6" key="1">
    <citation type="submission" date="2024-09" db="EMBL/GenBank/DDBJ databases">
        <authorList>
            <person name="Sun Q."/>
            <person name="Mori K."/>
        </authorList>
    </citation>
    <scope>NUCLEOTIDE SEQUENCE [LARGE SCALE GENOMIC DNA]</scope>
    <source>
        <strain evidence="5 6">TISTR 2452</strain>
    </source>
</reference>
<keyword evidence="4" id="KW-0812">Transmembrane</keyword>